<proteinExistence type="predicted"/>
<accession>A0A0L6VFY9</accession>
<dbReference type="AlphaFoldDB" id="A0A0L6VFY9"/>
<evidence type="ECO:0000313" key="2">
    <source>
        <dbReference type="EMBL" id="KNZ59673.1"/>
    </source>
</evidence>
<feature type="region of interest" description="Disordered" evidence="1">
    <location>
        <begin position="170"/>
        <end position="206"/>
    </location>
</feature>
<gene>
    <name evidence="2" type="ORF">VP01_1682g1</name>
</gene>
<sequence>MPCTLHSSFHLTSSVAFDSSDFSGLLCPTHPCCCKVRFFFFYFYSFLSFNSISNSFKSILGLFLLVFSNPSLLPQDPFFQYEIGGYCGGTSEREESGSMGVATNFRNHHTENMKSEQMFRIQLLNFHIHSRCLRILFSLKDTPEMEISRVGKSFSRRVYKELESSRLRAEERKNTRRDLADKKIKKGIEGARNKNKRNKQQDRSDNFERGLKGMNFLVLKNWLGLEMRIKLRNIEWLWNDLGGVEIRLGFLIKEADPLHAESNDFTTTKIIKQLLLYLELLRKVHAMYVHSSSLVRKGAENNINLIYNSPVTFRVRHSYTLKTTHVVVHYTMQHDWCKMIPLWPHLIILSHQQTVSKLVNIPLLLQEYTAKKTCSTACS</sequence>
<dbReference type="EMBL" id="LAVV01006484">
    <property type="protein sequence ID" value="KNZ59673.1"/>
    <property type="molecule type" value="Genomic_DNA"/>
</dbReference>
<protein>
    <submittedName>
        <fullName evidence="2">Uncharacterized protein</fullName>
    </submittedName>
</protein>
<keyword evidence="3" id="KW-1185">Reference proteome</keyword>
<name>A0A0L6VFY9_9BASI</name>
<dbReference type="Proteomes" id="UP000037035">
    <property type="component" value="Unassembled WGS sequence"/>
</dbReference>
<evidence type="ECO:0000313" key="3">
    <source>
        <dbReference type="Proteomes" id="UP000037035"/>
    </source>
</evidence>
<organism evidence="2 3">
    <name type="scientific">Puccinia sorghi</name>
    <dbReference type="NCBI Taxonomy" id="27349"/>
    <lineage>
        <taxon>Eukaryota</taxon>
        <taxon>Fungi</taxon>
        <taxon>Dikarya</taxon>
        <taxon>Basidiomycota</taxon>
        <taxon>Pucciniomycotina</taxon>
        <taxon>Pucciniomycetes</taxon>
        <taxon>Pucciniales</taxon>
        <taxon>Pucciniaceae</taxon>
        <taxon>Puccinia</taxon>
    </lineage>
</organism>
<dbReference type="VEuPathDB" id="FungiDB:VP01_1682g1"/>
<comment type="caution">
    <text evidence="2">The sequence shown here is derived from an EMBL/GenBank/DDBJ whole genome shotgun (WGS) entry which is preliminary data.</text>
</comment>
<evidence type="ECO:0000256" key="1">
    <source>
        <dbReference type="SAM" id="MobiDB-lite"/>
    </source>
</evidence>
<reference evidence="2 3" key="1">
    <citation type="submission" date="2015-08" db="EMBL/GenBank/DDBJ databases">
        <title>Next Generation Sequencing and Analysis of the Genome of Puccinia sorghi L Schw, the Causal Agent of Maize Common Rust.</title>
        <authorList>
            <person name="Rochi L."/>
            <person name="Burguener G."/>
            <person name="Darino M."/>
            <person name="Turjanski A."/>
            <person name="Kreff E."/>
            <person name="Dieguez M.J."/>
            <person name="Sacco F."/>
        </authorList>
    </citation>
    <scope>NUCLEOTIDE SEQUENCE [LARGE SCALE GENOMIC DNA]</scope>
    <source>
        <strain evidence="2 3">RO10H11247</strain>
    </source>
</reference>
<feature type="compositionally biased region" description="Basic and acidic residues" evidence="1">
    <location>
        <begin position="170"/>
        <end position="192"/>
    </location>
</feature>